<dbReference type="HOGENOM" id="CLU_1465898_0_0_3"/>
<organism evidence="2 3">
    <name type="scientific">Crinalium epipsammum PCC 9333</name>
    <dbReference type="NCBI Taxonomy" id="1173022"/>
    <lineage>
        <taxon>Bacteria</taxon>
        <taxon>Bacillati</taxon>
        <taxon>Cyanobacteriota</taxon>
        <taxon>Cyanophyceae</taxon>
        <taxon>Gomontiellales</taxon>
        <taxon>Gomontiellaceae</taxon>
        <taxon>Crinalium</taxon>
    </lineage>
</organism>
<evidence type="ECO:0000313" key="2">
    <source>
        <dbReference type="EMBL" id="AFZ11875.1"/>
    </source>
</evidence>
<dbReference type="OrthoDB" id="515734at2"/>
<dbReference type="EMBL" id="CP003620">
    <property type="protein sequence ID" value="AFZ11875.1"/>
    <property type="molecule type" value="Genomic_DNA"/>
</dbReference>
<proteinExistence type="predicted"/>
<feature type="signal peptide" evidence="1">
    <location>
        <begin position="1"/>
        <end position="19"/>
    </location>
</feature>
<gene>
    <name evidence="2" type="ORF">Cri9333_0960</name>
</gene>
<dbReference type="eggNOG" id="ENOG5033FNS">
    <property type="taxonomic scope" value="Bacteria"/>
</dbReference>
<evidence type="ECO:0008006" key="4">
    <source>
        <dbReference type="Google" id="ProtNLM"/>
    </source>
</evidence>
<dbReference type="STRING" id="1173022.Cri9333_0960"/>
<evidence type="ECO:0000256" key="1">
    <source>
        <dbReference type="SAM" id="SignalP"/>
    </source>
</evidence>
<dbReference type="KEGG" id="cep:Cri9333_0960"/>
<keyword evidence="1" id="KW-0732">Signal</keyword>
<dbReference type="AlphaFoldDB" id="K9VXI9"/>
<dbReference type="Proteomes" id="UP000010472">
    <property type="component" value="Chromosome"/>
</dbReference>
<reference evidence="2 3" key="1">
    <citation type="submission" date="2012-06" db="EMBL/GenBank/DDBJ databases">
        <title>Finished chromosome of genome of Crinalium epipsammum PCC 9333.</title>
        <authorList>
            <consortium name="US DOE Joint Genome Institute"/>
            <person name="Gugger M."/>
            <person name="Coursin T."/>
            <person name="Rippka R."/>
            <person name="Tandeau De Marsac N."/>
            <person name="Huntemann M."/>
            <person name="Wei C.-L."/>
            <person name="Han J."/>
            <person name="Detter J.C."/>
            <person name="Han C."/>
            <person name="Tapia R."/>
            <person name="Davenport K."/>
            <person name="Daligault H."/>
            <person name="Erkkila T."/>
            <person name="Gu W."/>
            <person name="Munk A.C.C."/>
            <person name="Teshima H."/>
            <person name="Xu Y."/>
            <person name="Chain P."/>
            <person name="Chen A."/>
            <person name="Krypides N."/>
            <person name="Mavromatis K."/>
            <person name="Markowitz V."/>
            <person name="Szeto E."/>
            <person name="Ivanova N."/>
            <person name="Mikhailova N."/>
            <person name="Ovchinnikova G."/>
            <person name="Pagani I."/>
            <person name="Pati A."/>
            <person name="Goodwin L."/>
            <person name="Peters L."/>
            <person name="Pitluck S."/>
            <person name="Woyke T."/>
            <person name="Kerfeld C."/>
        </authorList>
    </citation>
    <scope>NUCLEOTIDE SEQUENCE [LARGE SCALE GENOMIC DNA]</scope>
    <source>
        <strain evidence="2 3">PCC 9333</strain>
    </source>
</reference>
<protein>
    <recommendedName>
        <fullName evidence="4">PsbP C-terminal domain-containing protein</fullName>
    </recommendedName>
</protein>
<feature type="chain" id="PRO_5003937108" description="PsbP C-terminal domain-containing protein" evidence="1">
    <location>
        <begin position="20"/>
        <end position="184"/>
    </location>
</feature>
<name>K9VXI9_9CYAN</name>
<keyword evidence="3" id="KW-1185">Reference proteome</keyword>
<evidence type="ECO:0000313" key="3">
    <source>
        <dbReference type="Proteomes" id="UP000010472"/>
    </source>
</evidence>
<accession>K9VXI9</accession>
<dbReference type="RefSeq" id="WP_015201997.1">
    <property type="nucleotide sequence ID" value="NC_019753.1"/>
</dbReference>
<sequence length="184" mass="20141">MKSKFFILSVLSTVAVSGALPVINQIPGIEVSPVQAATRFKGYTSPNLFSIRYPSGWSVDSSNKEYVIITNYKPQTGGGKASASYIKNNIYFVDSSFSTAINQEVASYKQNGAKITKTQSLTINGKSAYRLWVNDSRFAFPNSIVTLVKYKNNKTAVVASLYTKSNSSALGVIQPLQQSFRLLK</sequence>